<reference evidence="3" key="1">
    <citation type="journal article" date="2021" name="bioRxiv">
        <title>Whole Genome Assembly and Annotation of Northern Wild Rice, Zizania palustris L., Supports a Whole Genome Duplication in the Zizania Genus.</title>
        <authorList>
            <person name="Haas M."/>
            <person name="Kono T."/>
            <person name="Macchietto M."/>
            <person name="Millas R."/>
            <person name="McGilp L."/>
            <person name="Shao M."/>
            <person name="Duquette J."/>
            <person name="Hirsch C.N."/>
            <person name="Kimball J."/>
        </authorList>
    </citation>
    <scope>NUCLEOTIDE SEQUENCE</scope>
    <source>
        <tissue evidence="3">Fresh leaf tissue</tissue>
    </source>
</reference>
<proteinExistence type="predicted"/>
<evidence type="ECO:0000313" key="4">
    <source>
        <dbReference type="Proteomes" id="UP000729402"/>
    </source>
</evidence>
<evidence type="ECO:0000259" key="2">
    <source>
        <dbReference type="SMART" id="SM01138"/>
    </source>
</evidence>
<dbReference type="EMBL" id="JAAALK010000080">
    <property type="protein sequence ID" value="KAG8091698.1"/>
    <property type="molecule type" value="Genomic_DNA"/>
</dbReference>
<sequence>MQLVHFDFNSTPFELHDDSFVLKALGFSGNEPNGTQAQVANGGECLSTPNMYLQSTQVVRPNGVRLPTSPPIPGILKGRVKHEH</sequence>
<dbReference type="Pfam" id="PF08781">
    <property type="entry name" value="DP"/>
    <property type="match status" value="1"/>
</dbReference>
<reference evidence="3" key="2">
    <citation type="submission" date="2021-02" db="EMBL/GenBank/DDBJ databases">
        <authorList>
            <person name="Kimball J.A."/>
            <person name="Haas M.W."/>
            <person name="Macchietto M."/>
            <person name="Kono T."/>
            <person name="Duquette J."/>
            <person name="Shao M."/>
        </authorList>
    </citation>
    <scope>NUCLEOTIDE SEQUENCE</scope>
    <source>
        <tissue evidence="3">Fresh leaf tissue</tissue>
    </source>
</reference>
<keyword evidence="4" id="KW-1185">Reference proteome</keyword>
<feature type="region of interest" description="Disordered" evidence="1">
    <location>
        <begin position="61"/>
        <end position="84"/>
    </location>
</feature>
<dbReference type="InterPro" id="IPR014889">
    <property type="entry name" value="Transc_factor_DP_C"/>
</dbReference>
<dbReference type="Proteomes" id="UP000729402">
    <property type="component" value="Unassembled WGS sequence"/>
</dbReference>
<evidence type="ECO:0000313" key="3">
    <source>
        <dbReference type="EMBL" id="KAG8091698.1"/>
    </source>
</evidence>
<organism evidence="3 4">
    <name type="scientific">Zizania palustris</name>
    <name type="common">Northern wild rice</name>
    <dbReference type="NCBI Taxonomy" id="103762"/>
    <lineage>
        <taxon>Eukaryota</taxon>
        <taxon>Viridiplantae</taxon>
        <taxon>Streptophyta</taxon>
        <taxon>Embryophyta</taxon>
        <taxon>Tracheophyta</taxon>
        <taxon>Spermatophyta</taxon>
        <taxon>Magnoliopsida</taxon>
        <taxon>Liliopsida</taxon>
        <taxon>Poales</taxon>
        <taxon>Poaceae</taxon>
        <taxon>BOP clade</taxon>
        <taxon>Oryzoideae</taxon>
        <taxon>Oryzeae</taxon>
        <taxon>Zizaniinae</taxon>
        <taxon>Zizania</taxon>
    </lineage>
</organism>
<gene>
    <name evidence="3" type="ORF">GUJ93_ZPchr0012g19492</name>
</gene>
<name>A0A8J5WMH7_ZIZPA</name>
<dbReference type="AlphaFoldDB" id="A0A8J5WMH7"/>
<dbReference type="SMART" id="SM01138">
    <property type="entry name" value="DP"/>
    <property type="match status" value="1"/>
</dbReference>
<accession>A0A8J5WMH7</accession>
<evidence type="ECO:0000256" key="1">
    <source>
        <dbReference type="SAM" id="MobiDB-lite"/>
    </source>
</evidence>
<comment type="caution">
    <text evidence="3">The sequence shown here is derived from an EMBL/GenBank/DDBJ whole genome shotgun (WGS) entry which is preliminary data.</text>
</comment>
<dbReference type="OrthoDB" id="552115at2759"/>
<feature type="domain" description="Transcription factor DP C-terminal" evidence="2">
    <location>
        <begin position="1"/>
        <end position="82"/>
    </location>
</feature>
<protein>
    <recommendedName>
        <fullName evidence="2">Transcription factor DP C-terminal domain-containing protein</fullName>
    </recommendedName>
</protein>